<keyword evidence="1" id="KW-0812">Transmembrane</keyword>
<organism evidence="2 3">
    <name type="scientific">Amedibacillus dolichus</name>
    <dbReference type="NCBI Taxonomy" id="31971"/>
    <lineage>
        <taxon>Bacteria</taxon>
        <taxon>Bacillati</taxon>
        <taxon>Bacillota</taxon>
        <taxon>Erysipelotrichia</taxon>
        <taxon>Erysipelotrichales</taxon>
        <taxon>Erysipelotrichaceae</taxon>
        <taxon>Amedibacillus</taxon>
    </lineage>
</organism>
<accession>A0ABT7UEC4</accession>
<sequence>MDLLLDVVSDTVRLIPFLFVTYLLLTYAEHKDEVGFHRLIRRYQYLGPALGAVLGIVPQCGFSVMAACLYLDSSISIGTLTAVFLSTSDEAIPMLLAQPESFDVLWKLILAKVVLGMALGYVVDVLTHVHFHASPSHEHDAHMQCDGIWKETLQRTGSVTLYIFLFSLLLALVMEHVSAEHISAFMSNLGIGQPLLCALIGFIPNCASSVLLCELFLHGFISAGSLFCGLCCNAGLGFMILLRARAWKAMACIAGVVLVASLGATIWF</sequence>
<proteinExistence type="predicted"/>
<feature type="transmembrane region" description="Helical" evidence="1">
    <location>
        <begin position="104"/>
        <end position="123"/>
    </location>
</feature>
<protein>
    <submittedName>
        <fullName evidence="2">Manganese transporter</fullName>
    </submittedName>
</protein>
<dbReference type="Pfam" id="PF11449">
    <property type="entry name" value="ArsP_2"/>
    <property type="match status" value="1"/>
</dbReference>
<dbReference type="NCBIfam" id="NF037962">
    <property type="entry name" value="arsenic_eff"/>
    <property type="match status" value="1"/>
</dbReference>
<evidence type="ECO:0000313" key="2">
    <source>
        <dbReference type="EMBL" id="MDM8157981.1"/>
    </source>
</evidence>
<reference evidence="2" key="2">
    <citation type="submission" date="2023-06" db="EMBL/GenBank/DDBJ databases">
        <authorList>
            <person name="Zeman M."/>
            <person name="Kubasova T."/>
            <person name="Jahodarova E."/>
            <person name="Nykrynova M."/>
            <person name="Rychlik I."/>
        </authorList>
    </citation>
    <scope>NUCLEOTIDE SEQUENCE</scope>
    <source>
        <strain evidence="2">ET39</strain>
    </source>
</reference>
<feature type="transmembrane region" description="Helical" evidence="1">
    <location>
        <begin position="249"/>
        <end position="267"/>
    </location>
</feature>
<keyword evidence="3" id="KW-1185">Reference proteome</keyword>
<gene>
    <name evidence="2" type="ORF">QUV96_10095</name>
</gene>
<dbReference type="InterPro" id="IPR021552">
    <property type="entry name" value="ArsP_2"/>
</dbReference>
<dbReference type="RefSeq" id="WP_289608419.1">
    <property type="nucleotide sequence ID" value="NZ_JAUDCG010000056.1"/>
</dbReference>
<feature type="transmembrane region" description="Helical" evidence="1">
    <location>
        <begin position="215"/>
        <end position="242"/>
    </location>
</feature>
<dbReference type="Proteomes" id="UP001529340">
    <property type="component" value="Unassembled WGS sequence"/>
</dbReference>
<feature type="transmembrane region" description="Helical" evidence="1">
    <location>
        <begin position="12"/>
        <end position="28"/>
    </location>
</feature>
<feature type="transmembrane region" description="Helical" evidence="1">
    <location>
        <begin position="49"/>
        <end position="71"/>
    </location>
</feature>
<keyword evidence="1" id="KW-0472">Membrane</keyword>
<reference evidence="2" key="1">
    <citation type="submission" date="2023-06" db="EMBL/GenBank/DDBJ databases">
        <title>Identification and characterization of horizontal gene transfer across gut microbiota members of farm animals based on homology search.</title>
        <authorList>
            <person name="Schwarzerova J."/>
            <person name="Nykrynova M."/>
            <person name="Jureckova K."/>
            <person name="Cejkova D."/>
            <person name="Rychlik I."/>
        </authorList>
    </citation>
    <scope>NUCLEOTIDE SEQUENCE</scope>
    <source>
        <strain evidence="2">ET39</strain>
    </source>
</reference>
<comment type="caution">
    <text evidence="2">The sequence shown here is derived from an EMBL/GenBank/DDBJ whole genome shotgun (WGS) entry which is preliminary data.</text>
</comment>
<feature type="transmembrane region" description="Helical" evidence="1">
    <location>
        <begin position="159"/>
        <end position="177"/>
    </location>
</feature>
<evidence type="ECO:0000256" key="1">
    <source>
        <dbReference type="SAM" id="Phobius"/>
    </source>
</evidence>
<name>A0ABT7UEC4_9FIRM</name>
<evidence type="ECO:0000313" key="3">
    <source>
        <dbReference type="Proteomes" id="UP001529340"/>
    </source>
</evidence>
<dbReference type="EMBL" id="JAUDCG010000056">
    <property type="protein sequence ID" value="MDM8157981.1"/>
    <property type="molecule type" value="Genomic_DNA"/>
</dbReference>
<keyword evidence="1" id="KW-1133">Transmembrane helix</keyword>